<dbReference type="EMBL" id="CAJOAY010001253">
    <property type="protein sequence ID" value="CAF3817518.1"/>
    <property type="molecule type" value="Genomic_DNA"/>
</dbReference>
<dbReference type="AlphaFoldDB" id="A0A814XC64"/>
<reference evidence="2" key="1">
    <citation type="submission" date="2021-02" db="EMBL/GenBank/DDBJ databases">
        <authorList>
            <person name="Nowell W R."/>
        </authorList>
    </citation>
    <scope>NUCLEOTIDE SEQUENCE</scope>
</reference>
<protein>
    <submittedName>
        <fullName evidence="2">Uncharacterized protein</fullName>
    </submittedName>
</protein>
<evidence type="ECO:0000313" key="4">
    <source>
        <dbReference type="Proteomes" id="UP000663891"/>
    </source>
</evidence>
<dbReference type="Proteomes" id="UP000663881">
    <property type="component" value="Unassembled WGS sequence"/>
</dbReference>
<dbReference type="OrthoDB" id="10006218at2759"/>
<keyword evidence="1" id="KW-0812">Transmembrane</keyword>
<gene>
    <name evidence="3" type="ORF">OKA104_LOCUS19457</name>
    <name evidence="2" type="ORF">VCS650_LOCUS26242</name>
</gene>
<keyword evidence="1" id="KW-1133">Transmembrane helix</keyword>
<comment type="caution">
    <text evidence="2">The sequence shown here is derived from an EMBL/GenBank/DDBJ whole genome shotgun (WGS) entry which is preliminary data.</text>
</comment>
<proteinExistence type="predicted"/>
<name>A0A814XC64_9BILA</name>
<keyword evidence="1" id="KW-0472">Membrane</keyword>
<accession>A0A814XC64</accession>
<organism evidence="2 4">
    <name type="scientific">Adineta steineri</name>
    <dbReference type="NCBI Taxonomy" id="433720"/>
    <lineage>
        <taxon>Eukaryota</taxon>
        <taxon>Metazoa</taxon>
        <taxon>Spiralia</taxon>
        <taxon>Gnathifera</taxon>
        <taxon>Rotifera</taxon>
        <taxon>Eurotatoria</taxon>
        <taxon>Bdelloidea</taxon>
        <taxon>Adinetida</taxon>
        <taxon>Adinetidae</taxon>
        <taxon>Adineta</taxon>
    </lineage>
</organism>
<evidence type="ECO:0000313" key="3">
    <source>
        <dbReference type="EMBL" id="CAF3817518.1"/>
    </source>
</evidence>
<evidence type="ECO:0000313" key="2">
    <source>
        <dbReference type="EMBL" id="CAF1212139.1"/>
    </source>
</evidence>
<feature type="transmembrane region" description="Helical" evidence="1">
    <location>
        <begin position="21"/>
        <end position="39"/>
    </location>
</feature>
<dbReference type="InterPro" id="IPR029063">
    <property type="entry name" value="SAM-dependent_MTases_sf"/>
</dbReference>
<dbReference type="Proteomes" id="UP000663891">
    <property type="component" value="Unassembled WGS sequence"/>
</dbReference>
<dbReference type="Gene3D" id="3.40.50.150">
    <property type="entry name" value="Vaccinia Virus protein VP39"/>
    <property type="match status" value="1"/>
</dbReference>
<evidence type="ECO:0000256" key="1">
    <source>
        <dbReference type="SAM" id="Phobius"/>
    </source>
</evidence>
<dbReference type="EMBL" id="CAJNON010000349">
    <property type="protein sequence ID" value="CAF1212139.1"/>
    <property type="molecule type" value="Genomic_DNA"/>
</dbReference>
<sequence length="279" mass="32840">MRFSSILNEDYSQRLRFKRRIWILLIIIIVLIYLFYIIIIENDTSPKKTTIQFSDVSSKNFLDGCRYIYIDMGTNIGIQIRKLYEPQLYPNASVVPLFKRIFGKHTKEVCSVGFEANPIHSNYLKEFEKYCLKRNYRVKIFTSTAVSISNGIQDFYIQSNNKFYNYWDSSLLPNSNKTKISVTTIDITSWFKNIVLNRNISSTIMMKTDIEQHDSIVLTSLIFSGVYCSIDLIYGEHFNEDFRNAISILKQYTNSCKTELVYMDDETYHTKRVPFFITN</sequence>